<dbReference type="Proteomes" id="UP001321125">
    <property type="component" value="Unassembled WGS sequence"/>
</dbReference>
<comment type="caution">
    <text evidence="1">The sequence shown here is derived from an EMBL/GenBank/DDBJ whole genome shotgun (WGS) entry which is preliminary data.</text>
</comment>
<proteinExistence type="predicted"/>
<sequence>MSLSKTLNAMFDEAAPVSEEQRRLWQAESDQEFMLEPSVVTKCHTCGHIAHMARLGCCNRMCPDQPFAMNVSHYYENFQGQLLTPGKDWTPLEQRPLTEWT</sequence>
<organism evidence="1 2">
    <name type="scientific">Vreelandella janggokensis</name>
    <dbReference type="NCBI Taxonomy" id="370767"/>
    <lineage>
        <taxon>Bacteria</taxon>
        <taxon>Pseudomonadati</taxon>
        <taxon>Pseudomonadota</taxon>
        <taxon>Gammaproteobacteria</taxon>
        <taxon>Oceanospirillales</taxon>
        <taxon>Halomonadaceae</taxon>
        <taxon>Vreelandella</taxon>
    </lineage>
</organism>
<dbReference type="EMBL" id="JAKNQU010000002">
    <property type="protein sequence ID" value="MCZ0926472.1"/>
    <property type="molecule type" value="Genomic_DNA"/>
</dbReference>
<evidence type="ECO:0000313" key="1">
    <source>
        <dbReference type="EMBL" id="MCZ0926472.1"/>
    </source>
</evidence>
<evidence type="ECO:0000313" key="2">
    <source>
        <dbReference type="Proteomes" id="UP001321125"/>
    </source>
</evidence>
<dbReference type="RefSeq" id="WP_268901303.1">
    <property type="nucleotide sequence ID" value="NZ_JAKNQT010000001.1"/>
</dbReference>
<gene>
    <name evidence="1" type="ORF">L0635_05165</name>
</gene>
<reference evidence="1 2" key="1">
    <citation type="submission" date="2022-02" db="EMBL/GenBank/DDBJ databases">
        <title>Study of halophilic communities from a Mexican lake.</title>
        <authorList>
            <person name="Hernandez-Soto L.M."/>
            <person name="Martinez-Abarca F."/>
            <person name="Ramirez-Saad H.C."/>
            <person name="Aguirre-Garrido J.F."/>
        </authorList>
    </citation>
    <scope>NUCLEOTIDE SEQUENCE [LARGE SCALE GENOMIC DNA]</scope>
    <source>
        <strain evidence="1 2">Hjan13</strain>
    </source>
</reference>
<keyword evidence="2" id="KW-1185">Reference proteome</keyword>
<protein>
    <submittedName>
        <fullName evidence="1">Uncharacterized protein</fullName>
    </submittedName>
</protein>
<name>A0ABT4IS24_9GAMM</name>
<accession>A0ABT4IS24</accession>